<evidence type="ECO:0000256" key="1">
    <source>
        <dbReference type="SAM" id="MobiDB-lite"/>
    </source>
</evidence>
<sequence length="773" mass="85207">MEDYRDASSHMDHDDEDAGVDNVSVAMASAHTSAEHDVDIDLEGVEDFALPEDVDHRRNRLSTPSLDLHIDLSVIEKSEDDKVRETRGLMERMSVLEDEDGTMWSASSSSSSSSISSAATEESDVFSHSGRRTRSRSHGGEQTYRDRKRPRDGAATVTATPSNSRHETEEEEEEEHSRHSHPNHRDRQRHRAPRRQDHNSAPSTGDASRHCKRARRASNPEEKRSNKQPARQRAANHRPRRNRNRRRGASPSLRAHRLDAGSHERAEERKVDLTPLDALLVGHPPTGTSWRVTRYLPDGLADQHHHHHRYHHHLEVKRVTYDAKVAVGRYIDDVEAALSSQARPDMVAAAISSALKVSAALSASLSAVLDSESADSLVRWLDVVDRMAHRLYGLLASPHAATLSSMWRKARLASRDDQAEGDAKILCSDAHLPAFGCLVSPFALADAISRTANGCSELALLVADRVLSIERAAVAFGLVPPSEGNYSGRLEPFDKVFARQARVGLESLDTATSGRLASPVAYHYASTLSDDDDDDAPIDDILSCRVIASRLALVACLAFKCPERRNIDGDRATFAPASVELINAWLSADYLKVLPLPKGRHADRDTGAWIDHPLMVAAVACLREAPQRTLEPARAAIANVALSALSRACREWAECRAGSEAQATEHHAAYPFLHKTARHILWLVLDHLLPELRNASASGRALTDCANDTIRKIICGSGWLAGSTTSQAPLLELINDWKVTRAVEHGQALAEETTKAFLRFRRAWGVDWMASNA</sequence>
<feature type="compositionally biased region" description="Basic and acidic residues" evidence="1">
    <location>
        <begin position="79"/>
        <end position="90"/>
    </location>
</feature>
<dbReference type="EMBL" id="KB008153">
    <property type="protein sequence ID" value="ELR11353.1"/>
    <property type="molecule type" value="Genomic_DNA"/>
</dbReference>
<feature type="compositionally biased region" description="Basic residues" evidence="1">
    <location>
        <begin position="178"/>
        <end position="193"/>
    </location>
</feature>
<reference evidence="2 3" key="1">
    <citation type="journal article" date="2013" name="Genome Biol.">
        <title>Genome of Acanthamoeba castellanii highlights extensive lateral gene transfer and early evolution of tyrosine kinase signaling.</title>
        <authorList>
            <person name="Clarke M."/>
            <person name="Lohan A.J."/>
            <person name="Liu B."/>
            <person name="Lagkouvardos I."/>
            <person name="Roy S."/>
            <person name="Zafar N."/>
            <person name="Bertelli C."/>
            <person name="Schilde C."/>
            <person name="Kianianmomeni A."/>
            <person name="Burglin T.R."/>
            <person name="Frech C."/>
            <person name="Turcotte B."/>
            <person name="Kopec K.O."/>
            <person name="Synnott J.M."/>
            <person name="Choo C."/>
            <person name="Paponov I."/>
            <person name="Finkler A."/>
            <person name="Soon Heng Tan C."/>
            <person name="Hutchins A.P."/>
            <person name="Weinmeier T."/>
            <person name="Rattei T."/>
            <person name="Chu J.S."/>
            <person name="Gimenez G."/>
            <person name="Irimia M."/>
            <person name="Rigden D.J."/>
            <person name="Fitzpatrick D.A."/>
            <person name="Lorenzo-Morales J."/>
            <person name="Bateman A."/>
            <person name="Chiu C.H."/>
            <person name="Tang P."/>
            <person name="Hegemann P."/>
            <person name="Fromm H."/>
            <person name="Raoult D."/>
            <person name="Greub G."/>
            <person name="Miranda-Saavedra D."/>
            <person name="Chen N."/>
            <person name="Nash P."/>
            <person name="Ginger M.L."/>
            <person name="Horn M."/>
            <person name="Schaap P."/>
            <person name="Caler L."/>
            <person name="Loftus B."/>
        </authorList>
    </citation>
    <scope>NUCLEOTIDE SEQUENCE [LARGE SCALE GENOMIC DNA]</scope>
    <source>
        <strain evidence="2 3">Neff</strain>
    </source>
</reference>
<dbReference type="KEGG" id="acan:ACA1_134090"/>
<evidence type="ECO:0000313" key="3">
    <source>
        <dbReference type="Proteomes" id="UP000011083"/>
    </source>
</evidence>
<dbReference type="GeneID" id="14911782"/>
<dbReference type="VEuPathDB" id="AmoebaDB:ACA1_134090"/>
<evidence type="ECO:0000313" key="2">
    <source>
        <dbReference type="EMBL" id="ELR11353.1"/>
    </source>
</evidence>
<organism evidence="2 3">
    <name type="scientific">Acanthamoeba castellanii (strain ATCC 30010 / Neff)</name>
    <dbReference type="NCBI Taxonomy" id="1257118"/>
    <lineage>
        <taxon>Eukaryota</taxon>
        <taxon>Amoebozoa</taxon>
        <taxon>Discosea</taxon>
        <taxon>Longamoebia</taxon>
        <taxon>Centramoebida</taxon>
        <taxon>Acanthamoebidae</taxon>
        <taxon>Acanthamoeba</taxon>
    </lineage>
</organism>
<protein>
    <submittedName>
        <fullName evidence="2">Uncharacterized protein</fullName>
    </submittedName>
</protein>
<feature type="region of interest" description="Disordered" evidence="1">
    <location>
        <begin position="79"/>
        <end position="269"/>
    </location>
</feature>
<feature type="compositionally biased region" description="Basic and acidic residues" evidence="1">
    <location>
        <begin position="1"/>
        <end position="13"/>
    </location>
</feature>
<dbReference type="Proteomes" id="UP000011083">
    <property type="component" value="Unassembled WGS sequence"/>
</dbReference>
<feature type="compositionally biased region" description="Basic and acidic residues" evidence="1">
    <location>
        <begin position="143"/>
        <end position="152"/>
    </location>
</feature>
<feature type="region of interest" description="Disordered" evidence="1">
    <location>
        <begin position="1"/>
        <end position="38"/>
    </location>
</feature>
<feature type="compositionally biased region" description="Basic residues" evidence="1">
    <location>
        <begin position="234"/>
        <end position="248"/>
    </location>
</feature>
<dbReference type="AlphaFoldDB" id="L8GF37"/>
<keyword evidence="3" id="KW-1185">Reference proteome</keyword>
<dbReference type="RefSeq" id="XP_004333366.1">
    <property type="nucleotide sequence ID" value="XM_004333318.1"/>
</dbReference>
<feature type="compositionally biased region" description="Basic and acidic residues" evidence="1">
    <location>
        <begin position="256"/>
        <end position="269"/>
    </location>
</feature>
<proteinExistence type="predicted"/>
<feature type="compositionally biased region" description="Low complexity" evidence="1">
    <location>
        <begin position="105"/>
        <end position="119"/>
    </location>
</feature>
<accession>L8GF37</accession>
<gene>
    <name evidence="2" type="ORF">ACA1_134090</name>
</gene>
<name>L8GF37_ACACF</name>